<name>A0ABM0MH53_SACKO</name>
<evidence type="ECO:0000256" key="5">
    <source>
        <dbReference type="ARBA" id="ARBA00049598"/>
    </source>
</evidence>
<feature type="compositionally biased region" description="Low complexity" evidence="8">
    <location>
        <begin position="249"/>
        <end position="270"/>
    </location>
</feature>
<dbReference type="PANTHER" id="PTHR13483:SF3">
    <property type="entry name" value="BOX C_D SNORNA PROTEIN 1"/>
    <property type="match status" value="1"/>
</dbReference>
<organism evidence="10 11">
    <name type="scientific">Saccoglossus kowalevskii</name>
    <name type="common">Acorn worm</name>
    <dbReference type="NCBI Taxonomy" id="10224"/>
    <lineage>
        <taxon>Eukaryota</taxon>
        <taxon>Metazoa</taxon>
        <taxon>Hemichordata</taxon>
        <taxon>Enteropneusta</taxon>
        <taxon>Harrimaniidae</taxon>
        <taxon>Saccoglossus</taxon>
    </lineage>
</organism>
<evidence type="ECO:0000256" key="6">
    <source>
        <dbReference type="ARBA" id="ARBA00049654"/>
    </source>
</evidence>
<dbReference type="PANTHER" id="PTHR13483">
    <property type="entry name" value="BOX C_D SNORNA PROTEIN 1-RELATED"/>
    <property type="match status" value="1"/>
</dbReference>
<evidence type="ECO:0000313" key="10">
    <source>
        <dbReference type="Proteomes" id="UP000694865"/>
    </source>
</evidence>
<dbReference type="Pfam" id="PF04438">
    <property type="entry name" value="zf-HIT"/>
    <property type="match status" value="1"/>
</dbReference>
<dbReference type="InterPro" id="IPR057721">
    <property type="entry name" value="BCD1_alpha/beta"/>
</dbReference>
<sequence>MTTEKRCEVCNEHIAKYRCPRCTLRTCSLPCVKTHKQNNDCDGIRNKVSYVTVKNFTESHLISDYRFLEDVDRKIDNVAREMRHKHRFIPRYLMNLIRAAKSRKTTLKILPFVFTKRKENSTIWLSRQKQLLWHVELIFPHCDVKYSERRVSEKICLRTLLEKYLHPVNSDPVIRHRLKQYVLRGFDEIRIVMKVERRMAKSTRYMLLDLDRSLEENLASKYIVEYPSLYVILADHIKDYPILGEVKTDCSSSSSDTDSSSDSESNTSGSMHDVAPDRGRVNSNGDSPSNDSKDLKGKHNKQECERKGIKQNDADDFSDILCGNISVTSMEAVNKVTTVNLMDDVNLLTKGNEGQDHYDRPRESCTELESTRDEKVEMDLNYDCDVK</sequence>
<evidence type="ECO:0000256" key="4">
    <source>
        <dbReference type="ARBA" id="ARBA00022833"/>
    </source>
</evidence>
<evidence type="ECO:0000256" key="8">
    <source>
        <dbReference type="SAM" id="MobiDB-lite"/>
    </source>
</evidence>
<proteinExistence type="inferred from homology"/>
<feature type="compositionally biased region" description="Polar residues" evidence="8">
    <location>
        <begin position="281"/>
        <end position="290"/>
    </location>
</feature>
<gene>
    <name evidence="11" type="primary">LOC102810358</name>
</gene>
<evidence type="ECO:0000256" key="1">
    <source>
        <dbReference type="ARBA" id="ARBA00022553"/>
    </source>
</evidence>
<feature type="compositionally biased region" description="Basic and acidic residues" evidence="8">
    <location>
        <begin position="291"/>
        <end position="310"/>
    </location>
</feature>
<keyword evidence="1" id="KW-0597">Phosphoprotein</keyword>
<keyword evidence="4" id="KW-0862">Zinc</keyword>
<evidence type="ECO:0000256" key="7">
    <source>
        <dbReference type="PROSITE-ProRule" id="PRU00453"/>
    </source>
</evidence>
<dbReference type="RefSeq" id="XP_006819344.1">
    <property type="nucleotide sequence ID" value="XM_006819281.1"/>
</dbReference>
<protein>
    <submittedName>
        <fullName evidence="11">Box C/D snoRNA protein 1-like</fullName>
    </submittedName>
</protein>
<dbReference type="PROSITE" id="PS51083">
    <property type="entry name" value="ZF_HIT"/>
    <property type="match status" value="1"/>
</dbReference>
<accession>A0ABM0MH53</accession>
<dbReference type="Proteomes" id="UP000694865">
    <property type="component" value="Unplaced"/>
</dbReference>
<comment type="function">
    <text evidence="5">Required for box C/D snoRNAs accumulation involved in snoRNA processing, snoRNA transport to the nucleolus and ribosome biogenesis.</text>
</comment>
<evidence type="ECO:0000313" key="11">
    <source>
        <dbReference type="RefSeq" id="XP_006819344.1"/>
    </source>
</evidence>
<dbReference type="InterPro" id="IPR051639">
    <property type="entry name" value="BCD1"/>
</dbReference>
<keyword evidence="2" id="KW-0479">Metal-binding</keyword>
<dbReference type="InterPro" id="IPR007529">
    <property type="entry name" value="Znf_HIT"/>
</dbReference>
<dbReference type="Pfam" id="PF25790">
    <property type="entry name" value="BCD1"/>
    <property type="match status" value="1"/>
</dbReference>
<reference evidence="11" key="1">
    <citation type="submission" date="2025-08" db="UniProtKB">
        <authorList>
            <consortium name="RefSeq"/>
        </authorList>
    </citation>
    <scope>IDENTIFICATION</scope>
    <source>
        <tissue evidence="11">Testes</tissue>
    </source>
</reference>
<keyword evidence="10" id="KW-1185">Reference proteome</keyword>
<dbReference type="GeneID" id="102810358"/>
<dbReference type="SUPFAM" id="SSF144232">
    <property type="entry name" value="HIT/MYND zinc finger-like"/>
    <property type="match status" value="1"/>
</dbReference>
<evidence type="ECO:0000256" key="3">
    <source>
        <dbReference type="ARBA" id="ARBA00022771"/>
    </source>
</evidence>
<feature type="region of interest" description="Disordered" evidence="8">
    <location>
        <begin position="248"/>
        <end position="310"/>
    </location>
</feature>
<comment type="similarity">
    <text evidence="6">Belongs to the BCD1 family.</text>
</comment>
<evidence type="ECO:0000259" key="9">
    <source>
        <dbReference type="PROSITE" id="PS51083"/>
    </source>
</evidence>
<keyword evidence="3 7" id="KW-0863">Zinc-finger</keyword>
<feature type="domain" description="HIT-type" evidence="9">
    <location>
        <begin position="7"/>
        <end position="41"/>
    </location>
</feature>
<evidence type="ECO:0000256" key="2">
    <source>
        <dbReference type="ARBA" id="ARBA00022723"/>
    </source>
</evidence>
<dbReference type="Gene3D" id="3.30.60.190">
    <property type="match status" value="1"/>
</dbReference>
<dbReference type="CDD" id="cd23023">
    <property type="entry name" value="zf-HIT_BCD1"/>
    <property type="match status" value="1"/>
</dbReference>